<dbReference type="EMBL" id="LCAB01000009">
    <property type="protein sequence ID" value="KKR82767.1"/>
    <property type="molecule type" value="Genomic_DNA"/>
</dbReference>
<evidence type="ECO:0000313" key="3">
    <source>
        <dbReference type="EMBL" id="KKR82767.1"/>
    </source>
</evidence>
<evidence type="ECO:0000256" key="1">
    <source>
        <dbReference type="SAM" id="MobiDB-lite"/>
    </source>
</evidence>
<feature type="transmembrane region" description="Helical" evidence="2">
    <location>
        <begin position="240"/>
        <end position="259"/>
    </location>
</feature>
<evidence type="ECO:0000313" key="4">
    <source>
        <dbReference type="Proteomes" id="UP000034601"/>
    </source>
</evidence>
<proteinExistence type="predicted"/>
<evidence type="ECO:0000256" key="2">
    <source>
        <dbReference type="SAM" id="Phobius"/>
    </source>
</evidence>
<reference evidence="3 4" key="1">
    <citation type="journal article" date="2015" name="Nature">
        <title>rRNA introns, odd ribosomes, and small enigmatic genomes across a large radiation of phyla.</title>
        <authorList>
            <person name="Brown C.T."/>
            <person name="Hug L.A."/>
            <person name="Thomas B.C."/>
            <person name="Sharon I."/>
            <person name="Castelle C.J."/>
            <person name="Singh A."/>
            <person name="Wilkins M.J."/>
            <person name="Williams K.H."/>
            <person name="Banfield J.F."/>
        </authorList>
    </citation>
    <scope>NUCLEOTIDE SEQUENCE [LARGE SCALE GENOMIC DNA]</scope>
</reference>
<comment type="caution">
    <text evidence="3">The sequence shown here is derived from an EMBL/GenBank/DDBJ whole genome shotgun (WGS) entry which is preliminary data.</text>
</comment>
<dbReference type="Proteomes" id="UP000034601">
    <property type="component" value="Unassembled WGS sequence"/>
</dbReference>
<keyword evidence="2" id="KW-0472">Membrane</keyword>
<feature type="compositionally biased region" description="Low complexity" evidence="1">
    <location>
        <begin position="170"/>
        <end position="187"/>
    </location>
</feature>
<gene>
    <name evidence="3" type="ORF">UU29_C0009G0038</name>
</gene>
<sequence>MAVPDTLFFLNLFKAIRDFNKDPEKIRTTIGDKVYFKKDVVKLLKRLPHFKTYWNISNEEDLIRKVYTDFWVERDKNLAFLISRPEPILPPEVHTETKTEPQTQPALSAKTIPPINPLSLIPQPPEVLKQAAANTTVSAQIKTKKLISRIKIGSLFSYLGKAVFGEGTASAAPTPPSTSLAPSVSPTFPTPLPQRSQEKAYPIGTPAYKKFEVPSFLKNIASSLQIKAGRAISRYGRLKFITSLVFGGAGGGLAALSGVSPMGVLASSALGFGFPNFITSRVGGTLLRGGGGLAFKAGSKAALTAAGPVGWGIAIASSGTLRKIVKWVAVGIGVFILFFLIQNPFGLSKGTGLLLLPELGEAAPIGDYPPQGPPPTNSSLFSCPVAGGAITCGSIYTPSNSCGHCDSSYISQPYYANLCSQYPYNALAIDVGGAAGSPVYLPYIGQDSVDWYYIRPEPKSSGEMIKGFTATVGTTKYYLQLHHLKNDGSQVNLSVPIKSGQVAGQICTNSDCDHTHIQLANGSALWQINTWLDAGKYFECRII</sequence>
<protein>
    <submittedName>
        <fullName evidence="3">Uncharacterized protein</fullName>
    </submittedName>
</protein>
<feature type="transmembrane region" description="Helical" evidence="2">
    <location>
        <begin position="324"/>
        <end position="341"/>
    </location>
</feature>
<keyword evidence="2" id="KW-0812">Transmembrane</keyword>
<organism evidence="3 4">
    <name type="scientific">Candidatus Daviesbacteria bacterium GW2011_GWA2_40_9</name>
    <dbReference type="NCBI Taxonomy" id="1618424"/>
    <lineage>
        <taxon>Bacteria</taxon>
        <taxon>Candidatus Daviesiibacteriota</taxon>
    </lineage>
</organism>
<keyword evidence="2" id="KW-1133">Transmembrane helix</keyword>
<dbReference type="AlphaFoldDB" id="A0A0G0X558"/>
<feature type="region of interest" description="Disordered" evidence="1">
    <location>
        <begin position="170"/>
        <end position="196"/>
    </location>
</feature>
<accession>A0A0G0X558</accession>
<name>A0A0G0X558_9BACT</name>